<reference evidence="7" key="2">
    <citation type="journal article" date="2012" name="PLoS ONE">
        <title>A Deeply Branching Thermophilic Bacterium with an Ancient Acetyl-CoA Pathway Dominates a Subsurface Ecosystem.</title>
        <authorList>
            <person name="Takami H."/>
            <person name="Noguchi H."/>
            <person name="Takaki Y."/>
            <person name="Uchiyama I."/>
            <person name="Toyoda A."/>
            <person name="Nishi S."/>
            <person name="Chee G.-J."/>
            <person name="Arai W."/>
            <person name="Nunoura T."/>
            <person name="Itoh T."/>
            <person name="Hattori M."/>
            <person name="Takai K."/>
        </authorList>
    </citation>
    <scope>NUCLEOTIDE SEQUENCE</scope>
</reference>
<evidence type="ECO:0000259" key="4">
    <source>
        <dbReference type="PROSITE" id="PS50893"/>
    </source>
</evidence>
<accession>H5SH16</accession>
<evidence type="ECO:0000313" key="7">
    <source>
        <dbReference type="EMBL" id="BAL55452.1"/>
    </source>
</evidence>
<dbReference type="InterPro" id="IPR015854">
    <property type="entry name" value="ABC_transpr_LolD-like"/>
</dbReference>
<dbReference type="InterPro" id="IPR017911">
    <property type="entry name" value="MacB-like_ATP-bd"/>
</dbReference>
<sequence length="229" mass="25415">MILQTKELTKVYRVGKEEVPALRGINFELEAGDFVVINGPSGSGKTTFLNLIACIDKPTSGEVYIEGQPTSQLSEGQLAELRKRKIGLVFQTFNLIPVLSAFENVEYPLILLGVSRKERYQRTMALLEEVGLKDLANRRPDELSGGQRQRVAIARALVTNPKLVLADEPTANLDSETGKQVMSIMRRLNEEHHVAFLVVTHDPVVTQYAQRTVKIRDGQLFDGGRTNGA</sequence>
<dbReference type="InterPro" id="IPR017871">
    <property type="entry name" value="ABC_transporter-like_CS"/>
</dbReference>
<keyword evidence="1" id="KW-0813">Transport</keyword>
<dbReference type="GO" id="GO:0016887">
    <property type="term" value="F:ATP hydrolysis activity"/>
    <property type="evidence" value="ECO:0007669"/>
    <property type="project" value="InterPro"/>
</dbReference>
<dbReference type="PANTHER" id="PTHR24220">
    <property type="entry name" value="IMPORT ATP-BINDING PROTEIN"/>
    <property type="match status" value="1"/>
</dbReference>
<dbReference type="CDD" id="cd03255">
    <property type="entry name" value="ABC_MJ0796_LolCDE_FtsE"/>
    <property type="match status" value="1"/>
</dbReference>
<dbReference type="GO" id="GO:0005886">
    <property type="term" value="C:plasma membrane"/>
    <property type="evidence" value="ECO:0007669"/>
    <property type="project" value="TreeGrafter"/>
</dbReference>
<keyword evidence="3" id="KW-0067">ATP-binding</keyword>
<dbReference type="SMART" id="SM00382">
    <property type="entry name" value="AAA"/>
    <property type="match status" value="1"/>
</dbReference>
<dbReference type="FunFam" id="3.40.50.300:FF:000032">
    <property type="entry name" value="Export ABC transporter ATP-binding protein"/>
    <property type="match status" value="1"/>
</dbReference>
<dbReference type="Gene3D" id="3.40.50.300">
    <property type="entry name" value="P-loop containing nucleotide triphosphate hydrolases"/>
    <property type="match status" value="1"/>
</dbReference>
<evidence type="ECO:0000256" key="1">
    <source>
        <dbReference type="ARBA" id="ARBA00022448"/>
    </source>
</evidence>
<proteinExistence type="predicted"/>
<dbReference type="InterPro" id="IPR027417">
    <property type="entry name" value="P-loop_NTPase"/>
</dbReference>
<organism evidence="7">
    <name type="scientific">uncultured Acetothermia bacterium</name>
    <dbReference type="NCBI Taxonomy" id="236499"/>
    <lineage>
        <taxon>Bacteria</taxon>
        <taxon>Candidatus Bipolaricaulota</taxon>
        <taxon>environmental samples</taxon>
    </lineage>
</organism>
<dbReference type="EMBL" id="AP011645">
    <property type="protein sequence ID" value="BAL53016.1"/>
    <property type="molecule type" value="Genomic_DNA"/>
</dbReference>
<evidence type="ECO:0000313" key="6">
    <source>
        <dbReference type="EMBL" id="BAL55149.1"/>
    </source>
</evidence>
<dbReference type="EMBL" id="AP011718">
    <property type="protein sequence ID" value="BAL55452.1"/>
    <property type="molecule type" value="Genomic_DNA"/>
</dbReference>
<keyword evidence="2" id="KW-0547">Nucleotide-binding</keyword>
<evidence type="ECO:0000313" key="5">
    <source>
        <dbReference type="EMBL" id="BAL53016.1"/>
    </source>
</evidence>
<dbReference type="GO" id="GO:0022857">
    <property type="term" value="F:transmembrane transporter activity"/>
    <property type="evidence" value="ECO:0007669"/>
    <property type="project" value="TreeGrafter"/>
</dbReference>
<dbReference type="GO" id="GO:0005524">
    <property type="term" value="F:ATP binding"/>
    <property type="evidence" value="ECO:0007669"/>
    <property type="project" value="UniProtKB-KW"/>
</dbReference>
<dbReference type="AlphaFoldDB" id="H5SH16"/>
<dbReference type="GO" id="GO:0098796">
    <property type="term" value="C:membrane protein complex"/>
    <property type="evidence" value="ECO:0007669"/>
    <property type="project" value="UniProtKB-ARBA"/>
</dbReference>
<dbReference type="InterPro" id="IPR003439">
    <property type="entry name" value="ABC_transporter-like_ATP-bd"/>
</dbReference>
<dbReference type="SUPFAM" id="SSF52540">
    <property type="entry name" value="P-loop containing nucleoside triphosphate hydrolases"/>
    <property type="match status" value="1"/>
</dbReference>
<evidence type="ECO:0000256" key="3">
    <source>
        <dbReference type="ARBA" id="ARBA00022840"/>
    </source>
</evidence>
<reference evidence="7" key="1">
    <citation type="journal article" date="2005" name="Environ. Microbiol.">
        <title>Genetic and functional properties of uncultivated thermophilic crenarchaeotes from a subsurface gold mine as revealed by analysis of genome fragments.</title>
        <authorList>
            <person name="Nunoura T."/>
            <person name="Hirayama H."/>
            <person name="Takami H."/>
            <person name="Oida H."/>
            <person name="Nishi S."/>
            <person name="Shimamura S."/>
            <person name="Suzuki Y."/>
            <person name="Inagaki F."/>
            <person name="Takai K."/>
            <person name="Nealson K.H."/>
            <person name="Horikoshi K."/>
        </authorList>
    </citation>
    <scope>NUCLEOTIDE SEQUENCE</scope>
</reference>
<dbReference type="PROSITE" id="PS50893">
    <property type="entry name" value="ABC_TRANSPORTER_2"/>
    <property type="match status" value="1"/>
</dbReference>
<dbReference type="Pfam" id="PF00005">
    <property type="entry name" value="ABC_tran"/>
    <property type="match status" value="1"/>
</dbReference>
<protein>
    <submittedName>
        <fullName evidence="7">ABC transporter related protein</fullName>
    </submittedName>
</protein>
<name>H5SH16_9BACT</name>
<feature type="domain" description="ABC transporter" evidence="4">
    <location>
        <begin position="3"/>
        <end position="229"/>
    </location>
</feature>
<dbReference type="PANTHER" id="PTHR24220:SF86">
    <property type="entry name" value="ABC TRANSPORTER ABCH.1"/>
    <property type="match status" value="1"/>
</dbReference>
<dbReference type="PROSITE" id="PS00211">
    <property type="entry name" value="ABC_TRANSPORTER_1"/>
    <property type="match status" value="1"/>
</dbReference>
<dbReference type="InterPro" id="IPR003593">
    <property type="entry name" value="AAA+_ATPase"/>
</dbReference>
<dbReference type="EMBL" id="AP011711">
    <property type="protein sequence ID" value="BAL55149.1"/>
    <property type="molecule type" value="Genomic_DNA"/>
</dbReference>
<evidence type="ECO:0000256" key="2">
    <source>
        <dbReference type="ARBA" id="ARBA00022741"/>
    </source>
</evidence>
<gene>
    <name evidence="5" type="ORF">HGMM_F04A11C34</name>
    <name evidence="6" type="ORF">HGMM_F23G10C02</name>
    <name evidence="7" type="ORF">HGMM_F27H04C10</name>
</gene>